<reference evidence="2 3" key="1">
    <citation type="submission" date="2020-04" db="EMBL/GenBank/DDBJ databases">
        <title>Genome sequencing of novel species.</title>
        <authorList>
            <person name="Heo J."/>
            <person name="Kim S.-J."/>
            <person name="Kim J.-S."/>
            <person name="Hong S.-B."/>
            <person name="Kwon S.-W."/>
        </authorList>
    </citation>
    <scope>NUCLEOTIDE SEQUENCE [LARGE SCALE GENOMIC DNA]</scope>
    <source>
        <strain evidence="2 3">GN2-R2</strain>
    </source>
</reference>
<keyword evidence="3" id="KW-1185">Reference proteome</keyword>
<sequence>MSDQKTGRQSDQFTLRFPHGMRDKIKKIAETNRRTTNAELIYLIERGINADRQSKEESYPVNA</sequence>
<evidence type="ECO:0000313" key="2">
    <source>
        <dbReference type="EMBL" id="QJE00665.1"/>
    </source>
</evidence>
<protein>
    <submittedName>
        <fullName evidence="2">Arc family DNA-binding protein</fullName>
    </submittedName>
</protein>
<dbReference type="AlphaFoldDB" id="A0A7Z2VXF6"/>
<dbReference type="GO" id="GO:0003677">
    <property type="term" value="F:DNA binding"/>
    <property type="evidence" value="ECO:0007669"/>
    <property type="project" value="UniProtKB-KW"/>
</dbReference>
<evidence type="ECO:0000313" key="3">
    <source>
        <dbReference type="Proteomes" id="UP000502415"/>
    </source>
</evidence>
<accession>A0A7Z2VXF6</accession>
<dbReference type="SUPFAM" id="SSF47598">
    <property type="entry name" value="Ribbon-helix-helix"/>
    <property type="match status" value="1"/>
</dbReference>
<dbReference type="Pfam" id="PF03869">
    <property type="entry name" value="Arc"/>
    <property type="match status" value="1"/>
</dbReference>
<organism evidence="2 3">
    <name type="scientific">Massilia forsythiae</name>
    <dbReference type="NCBI Taxonomy" id="2728020"/>
    <lineage>
        <taxon>Bacteria</taxon>
        <taxon>Pseudomonadati</taxon>
        <taxon>Pseudomonadota</taxon>
        <taxon>Betaproteobacteria</taxon>
        <taxon>Burkholderiales</taxon>
        <taxon>Oxalobacteraceae</taxon>
        <taxon>Telluria group</taxon>
        <taxon>Massilia</taxon>
    </lineage>
</organism>
<dbReference type="EMBL" id="CP051685">
    <property type="protein sequence ID" value="QJE00665.1"/>
    <property type="molecule type" value="Genomic_DNA"/>
</dbReference>
<dbReference type="InterPro" id="IPR010985">
    <property type="entry name" value="Ribbon_hlx_hlx"/>
</dbReference>
<dbReference type="KEGG" id="mfy:HH212_12065"/>
<dbReference type="RefSeq" id="WP_170202697.1">
    <property type="nucleotide sequence ID" value="NZ_CP051685.1"/>
</dbReference>
<dbReference type="GO" id="GO:0006355">
    <property type="term" value="P:regulation of DNA-templated transcription"/>
    <property type="evidence" value="ECO:0007669"/>
    <property type="project" value="InterPro"/>
</dbReference>
<evidence type="ECO:0000259" key="1">
    <source>
        <dbReference type="Pfam" id="PF03869"/>
    </source>
</evidence>
<gene>
    <name evidence="2" type="ORF">HH212_12065</name>
</gene>
<keyword evidence="2" id="KW-0238">DNA-binding</keyword>
<name>A0A7Z2VXF6_9BURK</name>
<feature type="domain" description="Arc-like DNA binding" evidence="1">
    <location>
        <begin position="8"/>
        <end position="45"/>
    </location>
</feature>
<dbReference type="InterPro" id="IPR013321">
    <property type="entry name" value="Arc_rbn_hlx_hlx"/>
</dbReference>
<proteinExistence type="predicted"/>
<dbReference type="Gene3D" id="1.10.1220.10">
    <property type="entry name" value="Met repressor-like"/>
    <property type="match status" value="1"/>
</dbReference>
<dbReference type="Proteomes" id="UP000502415">
    <property type="component" value="Chromosome"/>
</dbReference>
<dbReference type="InterPro" id="IPR005569">
    <property type="entry name" value="Arc_DNA-bd_dom"/>
</dbReference>